<gene>
    <name evidence="2" type="ORF">HHU12_25730</name>
</gene>
<keyword evidence="1" id="KW-0812">Transmembrane</keyword>
<proteinExistence type="predicted"/>
<evidence type="ECO:0000313" key="2">
    <source>
        <dbReference type="EMBL" id="NME71392.1"/>
    </source>
</evidence>
<organism evidence="2 3">
    <name type="scientific">Flammeovirga aprica JL-4</name>
    <dbReference type="NCBI Taxonomy" id="694437"/>
    <lineage>
        <taxon>Bacteria</taxon>
        <taxon>Pseudomonadati</taxon>
        <taxon>Bacteroidota</taxon>
        <taxon>Cytophagia</taxon>
        <taxon>Cytophagales</taxon>
        <taxon>Flammeovirgaceae</taxon>
        <taxon>Flammeovirga</taxon>
    </lineage>
</organism>
<name>A0A7X9RZB6_9BACT</name>
<keyword evidence="3" id="KW-1185">Reference proteome</keyword>
<protein>
    <submittedName>
        <fullName evidence="2">Uncharacterized protein</fullName>
    </submittedName>
</protein>
<dbReference type="EMBL" id="JABANE010000096">
    <property type="protein sequence ID" value="NME71392.1"/>
    <property type="molecule type" value="Genomic_DNA"/>
</dbReference>
<sequence length="145" mass="16725">MRTLIIPYLALGLILSHALNIEYNCEGQDVFPIYYGSPFIFQQTSLASSMEHFYSVTSLVLNILVWSAFLFFVDKMISKIKTTKSIKLGYKVVVGIMLFFSTFNILMDSLLIGHGFNKYSNNWYWDIDKEAKEYGMHCEGSLQLF</sequence>
<feature type="transmembrane region" description="Helical" evidence="1">
    <location>
        <begin position="53"/>
        <end position="73"/>
    </location>
</feature>
<dbReference type="AlphaFoldDB" id="A0A7X9RZB6"/>
<feature type="transmembrane region" description="Helical" evidence="1">
    <location>
        <begin position="93"/>
        <end position="116"/>
    </location>
</feature>
<keyword evidence="1" id="KW-1133">Transmembrane helix</keyword>
<evidence type="ECO:0000256" key="1">
    <source>
        <dbReference type="SAM" id="Phobius"/>
    </source>
</evidence>
<reference evidence="2 3" key="1">
    <citation type="submission" date="2020-04" db="EMBL/GenBank/DDBJ databases">
        <title>Flammeovirga sp. SR4, a novel species isolated from seawater.</title>
        <authorList>
            <person name="Wang X."/>
        </authorList>
    </citation>
    <scope>NUCLEOTIDE SEQUENCE [LARGE SCALE GENOMIC DNA]</scope>
    <source>
        <strain evidence="2 3">ATCC 23126</strain>
    </source>
</reference>
<comment type="caution">
    <text evidence="2">The sequence shown here is derived from an EMBL/GenBank/DDBJ whole genome shotgun (WGS) entry which is preliminary data.</text>
</comment>
<dbReference type="RefSeq" id="WP_169659607.1">
    <property type="nucleotide sequence ID" value="NZ_JABANE010000096.1"/>
</dbReference>
<accession>A0A7X9RZB6</accession>
<keyword evidence="1" id="KW-0472">Membrane</keyword>
<evidence type="ECO:0000313" key="3">
    <source>
        <dbReference type="Proteomes" id="UP000576082"/>
    </source>
</evidence>
<dbReference type="Proteomes" id="UP000576082">
    <property type="component" value="Unassembled WGS sequence"/>
</dbReference>